<gene>
    <name evidence="2" type="ORF">FE240_18370</name>
</gene>
<accession>A0A5J6X118</accession>
<dbReference type="KEGG" id="asim:FE240_18370"/>
<dbReference type="RefSeq" id="WP_084214681.1">
    <property type="nucleotide sequence ID" value="NZ_CDBY01000015.1"/>
</dbReference>
<keyword evidence="1" id="KW-1133">Transmembrane helix</keyword>
<name>A0A5J6X118_9GAMM</name>
<keyword evidence="3" id="KW-1185">Reference proteome</keyword>
<feature type="transmembrane region" description="Helical" evidence="1">
    <location>
        <begin position="92"/>
        <end position="109"/>
    </location>
</feature>
<dbReference type="OrthoDB" id="5590771at2"/>
<dbReference type="AlphaFoldDB" id="A0A5J6X118"/>
<organism evidence="2 3">
    <name type="scientific">Aeromonas simiae</name>
    <dbReference type="NCBI Taxonomy" id="218936"/>
    <lineage>
        <taxon>Bacteria</taxon>
        <taxon>Pseudomonadati</taxon>
        <taxon>Pseudomonadota</taxon>
        <taxon>Gammaproteobacteria</taxon>
        <taxon>Aeromonadales</taxon>
        <taxon>Aeromonadaceae</taxon>
        <taxon>Aeromonas</taxon>
    </lineage>
</organism>
<dbReference type="EMBL" id="CP040449">
    <property type="protein sequence ID" value="QFI56470.1"/>
    <property type="molecule type" value="Genomic_DNA"/>
</dbReference>
<dbReference type="Proteomes" id="UP000594034">
    <property type="component" value="Chromosome"/>
</dbReference>
<keyword evidence="1" id="KW-0812">Transmembrane</keyword>
<proteinExistence type="predicted"/>
<keyword evidence="1" id="KW-0472">Membrane</keyword>
<evidence type="ECO:0000256" key="1">
    <source>
        <dbReference type="SAM" id="Phobius"/>
    </source>
</evidence>
<protein>
    <submittedName>
        <fullName evidence="2">Uncharacterized protein</fullName>
    </submittedName>
</protein>
<sequence length="112" mass="12069">MVSIKKIKAGQYAVGDGRFIIKDGSSWYVVTAEGKADFGPLPSLAAGKEYVNTGSTPLGHHNTGSAYGRHQSKKEFNAYLASEAQKGNYGPAILWMLLVGVVCLLLYLVRGY</sequence>
<reference evidence="2 3" key="1">
    <citation type="submission" date="2019-05" db="EMBL/GenBank/DDBJ databases">
        <title>OXA-830, a novel chromosomally encoded expanded-spectrum class D beta-lactamase in Aeromonas simiae.</title>
        <authorList>
            <person name="Zhou W."/>
            <person name="Chen Q."/>
        </authorList>
    </citation>
    <scope>NUCLEOTIDE SEQUENCE [LARGE SCALE GENOMIC DNA]</scope>
    <source>
        <strain evidence="2 3">A6</strain>
    </source>
</reference>
<evidence type="ECO:0000313" key="2">
    <source>
        <dbReference type="EMBL" id="QFI56470.1"/>
    </source>
</evidence>
<evidence type="ECO:0000313" key="3">
    <source>
        <dbReference type="Proteomes" id="UP000594034"/>
    </source>
</evidence>